<evidence type="ECO:0000256" key="1">
    <source>
        <dbReference type="ARBA" id="ARBA00007118"/>
    </source>
</evidence>
<evidence type="ECO:0000259" key="3">
    <source>
        <dbReference type="Pfam" id="PF00881"/>
    </source>
</evidence>
<dbReference type="PANTHER" id="PTHR43673:SF10">
    <property type="entry name" value="NADH DEHYDROGENASE_NAD(P)H NITROREDUCTASE XCC3605-RELATED"/>
    <property type="match status" value="1"/>
</dbReference>
<gene>
    <name evidence="4" type="ORF">AUMI_114290</name>
</gene>
<dbReference type="AlphaFoldDB" id="A0A173LZM9"/>
<name>A0A173LZM9_9MICO</name>
<organism evidence="4 5">
    <name type="scientific">Aurantimicrobium minutum</name>
    <dbReference type="NCBI Taxonomy" id="708131"/>
    <lineage>
        <taxon>Bacteria</taxon>
        <taxon>Bacillati</taxon>
        <taxon>Actinomycetota</taxon>
        <taxon>Actinomycetes</taxon>
        <taxon>Micrococcales</taxon>
        <taxon>Microbacteriaceae</taxon>
        <taxon>Aurantimicrobium</taxon>
    </lineage>
</organism>
<dbReference type="InterPro" id="IPR029479">
    <property type="entry name" value="Nitroreductase"/>
</dbReference>
<reference evidence="4 5" key="1">
    <citation type="journal article" date="2016" name="Genome Announc.">
        <title>Complete Genome Sequence of Aurantimicrobium minutum Type Strain KNCT, a Planktonic Ultramicrobacterium Isolated from River Water.</title>
        <authorList>
            <person name="Nakai R."/>
            <person name="Fujisawa T."/>
            <person name="Nakamura Y."/>
            <person name="Nishide H."/>
            <person name="Uchiyama I."/>
            <person name="Baba T."/>
            <person name="Toyoda A."/>
            <person name="Fujiyama A."/>
            <person name="Naganuma T."/>
            <person name="Niki H."/>
        </authorList>
    </citation>
    <scope>NUCLEOTIDE SEQUENCE [LARGE SCALE GENOMIC DNA]</scope>
    <source>
        <strain evidence="4 5">KNC</strain>
    </source>
</reference>
<dbReference type="SUPFAM" id="SSF55469">
    <property type="entry name" value="FMN-dependent nitroreductase-like"/>
    <property type="match status" value="1"/>
</dbReference>
<accession>A0A173LZM9</accession>
<dbReference type="Proteomes" id="UP000243847">
    <property type="component" value="Chromosome sequence1"/>
</dbReference>
<dbReference type="GeneID" id="80452621"/>
<dbReference type="Gene3D" id="3.40.109.10">
    <property type="entry name" value="NADH Oxidase"/>
    <property type="match status" value="1"/>
</dbReference>
<dbReference type="InterPro" id="IPR000415">
    <property type="entry name" value="Nitroreductase-like"/>
</dbReference>
<feature type="domain" description="Nitroreductase" evidence="3">
    <location>
        <begin position="16"/>
        <end position="63"/>
    </location>
</feature>
<dbReference type="PANTHER" id="PTHR43673">
    <property type="entry name" value="NAD(P)H NITROREDUCTASE YDGI-RELATED"/>
    <property type="match status" value="1"/>
</dbReference>
<dbReference type="EMBL" id="AP017457">
    <property type="protein sequence ID" value="BAU99971.1"/>
    <property type="molecule type" value="Genomic_DNA"/>
</dbReference>
<dbReference type="Pfam" id="PF00881">
    <property type="entry name" value="Nitroreductase"/>
    <property type="match status" value="1"/>
</dbReference>
<dbReference type="RefSeq" id="WP_096383004.1">
    <property type="nucleotide sequence ID" value="NZ_AP017457.1"/>
</dbReference>
<comment type="similarity">
    <text evidence="1">Belongs to the nitroreductase family.</text>
</comment>
<protein>
    <recommendedName>
        <fullName evidence="3">Nitroreductase domain-containing protein</fullName>
    </recommendedName>
</protein>
<evidence type="ECO:0000313" key="5">
    <source>
        <dbReference type="Proteomes" id="UP000243847"/>
    </source>
</evidence>
<dbReference type="GO" id="GO:0016491">
    <property type="term" value="F:oxidoreductase activity"/>
    <property type="evidence" value="ECO:0007669"/>
    <property type="project" value="UniProtKB-KW"/>
</dbReference>
<proteinExistence type="inferred from homology"/>
<sequence>MSRTAHTSVPINPVLAARWSPRSYDTTAVLSPADLTPAFEAARWSPSANNSQPWRFIVGFRGDDTFNKIVPTLAGWNTAWMPNASAIVVAIAQTAGADGTPNPYAIYDLGQSVAHFSIQAQTDGLYVHQVAGTDVKALKEIFNLPAGFEAFVAIAVGKLAPADLLPEPLAEREKAPRVRHELAEIVRYDAFED</sequence>
<evidence type="ECO:0000313" key="4">
    <source>
        <dbReference type="EMBL" id="BAU99971.1"/>
    </source>
</evidence>
<evidence type="ECO:0000256" key="2">
    <source>
        <dbReference type="ARBA" id="ARBA00023002"/>
    </source>
</evidence>
<keyword evidence="2" id="KW-0560">Oxidoreductase</keyword>
<dbReference type="CDD" id="cd02138">
    <property type="entry name" value="TdsD-like"/>
    <property type="match status" value="1"/>
</dbReference>
<dbReference type="KEGG" id="amin:AUMI_114290"/>
<dbReference type="OrthoDB" id="9802510at2"/>